<evidence type="ECO:0000313" key="8">
    <source>
        <dbReference type="Proteomes" id="UP000308444"/>
    </source>
</evidence>
<dbReference type="GO" id="GO:0006508">
    <property type="term" value="P:proteolysis"/>
    <property type="evidence" value="ECO:0007669"/>
    <property type="project" value="UniProtKB-KW"/>
</dbReference>
<dbReference type="PANTHER" id="PTHR43806:SF11">
    <property type="entry name" value="CEREVISIN-RELATED"/>
    <property type="match status" value="1"/>
</dbReference>
<comment type="similarity">
    <text evidence="1 5">Belongs to the peptidase S8 family.</text>
</comment>
<evidence type="ECO:0000256" key="2">
    <source>
        <dbReference type="ARBA" id="ARBA00022670"/>
    </source>
</evidence>
<name>A0A9X8ZZ26_BACCE</name>
<protein>
    <submittedName>
        <fullName evidence="7">Peptidase S8</fullName>
    </submittedName>
</protein>
<evidence type="ECO:0000256" key="4">
    <source>
        <dbReference type="ARBA" id="ARBA00022825"/>
    </source>
</evidence>
<dbReference type="PANTHER" id="PTHR43806">
    <property type="entry name" value="PEPTIDASE S8"/>
    <property type="match status" value="1"/>
</dbReference>
<keyword evidence="4" id="KW-0720">Serine protease</keyword>
<evidence type="ECO:0000259" key="6">
    <source>
        <dbReference type="Pfam" id="PF00082"/>
    </source>
</evidence>
<dbReference type="Pfam" id="PF00082">
    <property type="entry name" value="Peptidase_S8"/>
    <property type="match status" value="1"/>
</dbReference>
<dbReference type="InterPro" id="IPR050131">
    <property type="entry name" value="Peptidase_S8_subtilisin-like"/>
</dbReference>
<evidence type="ECO:0000256" key="1">
    <source>
        <dbReference type="ARBA" id="ARBA00011073"/>
    </source>
</evidence>
<reference evidence="7 8" key="1">
    <citation type="journal article" date="2019" name="Environ. Microbiol.">
        <title>An active ?-lactamase is a part of an orchestrated cell wall stress resistance network of Bacillus subtilis and related rhizosphere species.</title>
        <authorList>
            <person name="Bucher T."/>
            <person name="Keren-Paz A."/>
            <person name="Hausser J."/>
            <person name="Olender T."/>
            <person name="Cytryn E."/>
            <person name="Kolodkin-Gal I."/>
        </authorList>
    </citation>
    <scope>NUCLEOTIDE SEQUENCE [LARGE SCALE GENOMIC DNA]</scope>
    <source>
        <strain evidence="7 8">I32</strain>
    </source>
</reference>
<feature type="non-terminal residue" evidence="7">
    <location>
        <position position="74"/>
    </location>
</feature>
<feature type="domain" description="Peptidase S8/S53" evidence="6">
    <location>
        <begin position="3"/>
        <end position="73"/>
    </location>
</feature>
<dbReference type="Gene3D" id="3.40.50.200">
    <property type="entry name" value="Peptidase S8/S53 domain"/>
    <property type="match status" value="1"/>
</dbReference>
<accession>A0A9X8ZZ26</accession>
<comment type="caution">
    <text evidence="7">The sequence shown here is derived from an EMBL/GenBank/DDBJ whole genome shotgun (WGS) entry which is preliminary data.</text>
</comment>
<dbReference type="GO" id="GO:0004252">
    <property type="term" value="F:serine-type endopeptidase activity"/>
    <property type="evidence" value="ECO:0007669"/>
    <property type="project" value="InterPro"/>
</dbReference>
<sequence>VLDNQGSGTLDAVAQGIREAADSGAKVISLSLGAPNGGTALQQAVQYAWNKGSVIVAAAGNAGNTKANYPAYYS</sequence>
<keyword evidence="3" id="KW-0378">Hydrolase</keyword>
<feature type="non-terminal residue" evidence="7">
    <location>
        <position position="1"/>
    </location>
</feature>
<comment type="caution">
    <text evidence="5">Lacks conserved residue(s) required for the propagation of feature annotation.</text>
</comment>
<dbReference type="AlphaFoldDB" id="A0A9X8ZZ26"/>
<evidence type="ECO:0000256" key="3">
    <source>
        <dbReference type="ARBA" id="ARBA00022801"/>
    </source>
</evidence>
<dbReference type="Proteomes" id="UP000308444">
    <property type="component" value="Unassembled WGS sequence"/>
</dbReference>
<dbReference type="PROSITE" id="PS51892">
    <property type="entry name" value="SUBTILASE"/>
    <property type="match status" value="1"/>
</dbReference>
<organism evidence="7 8">
    <name type="scientific">Bacillus cereus</name>
    <dbReference type="NCBI Taxonomy" id="1396"/>
    <lineage>
        <taxon>Bacteria</taxon>
        <taxon>Bacillati</taxon>
        <taxon>Bacillota</taxon>
        <taxon>Bacilli</taxon>
        <taxon>Bacillales</taxon>
        <taxon>Bacillaceae</taxon>
        <taxon>Bacillus</taxon>
        <taxon>Bacillus cereus group</taxon>
    </lineage>
</organism>
<dbReference type="SUPFAM" id="SSF52743">
    <property type="entry name" value="Subtilisin-like"/>
    <property type="match status" value="1"/>
</dbReference>
<evidence type="ECO:0000256" key="5">
    <source>
        <dbReference type="PROSITE-ProRule" id="PRU01240"/>
    </source>
</evidence>
<dbReference type="EMBL" id="SZOH01004812">
    <property type="protein sequence ID" value="TKI82679.1"/>
    <property type="molecule type" value="Genomic_DNA"/>
</dbReference>
<evidence type="ECO:0000313" key="7">
    <source>
        <dbReference type="EMBL" id="TKI82679.1"/>
    </source>
</evidence>
<dbReference type="InterPro" id="IPR036852">
    <property type="entry name" value="Peptidase_S8/S53_dom_sf"/>
</dbReference>
<proteinExistence type="inferred from homology"/>
<gene>
    <name evidence="7" type="ORF">FC695_41815</name>
</gene>
<keyword evidence="2" id="KW-0645">Protease</keyword>
<dbReference type="InterPro" id="IPR000209">
    <property type="entry name" value="Peptidase_S8/S53_dom"/>
</dbReference>